<comment type="caution">
    <text evidence="6">The sequence shown here is derived from an EMBL/GenBank/DDBJ whole genome shotgun (WGS) entry which is preliminary data.</text>
</comment>
<comment type="function">
    <text evidence="3">Specifically acetylates 'Lys-40' in alpha-tubulin on the lumenal side of microtubules. Promotes microtubule destabilization and accelerates microtubule dynamics; this activity may be independent of acetylation activity. Acetylates alpha-tubulin with a slow enzymatic rate, due to a catalytic site that is not optimized for acetyl transfer. Enters the microtubule through each end and diffuses quickly throughout the lumen of microtubules. Acetylates only long/old microtubules because of its slow acetylation rate since it does not have time to act on dynamically unstable microtubules before the enzyme is released.</text>
</comment>
<keyword evidence="1 3" id="KW-0808">Transferase</keyword>
<dbReference type="Gene3D" id="3.40.630.30">
    <property type="match status" value="1"/>
</dbReference>
<dbReference type="HAMAP" id="MF_03130">
    <property type="entry name" value="mec17"/>
    <property type="match status" value="1"/>
</dbReference>
<reference evidence="6 7" key="1">
    <citation type="submission" date="2024-08" db="EMBL/GenBank/DDBJ databases">
        <title>Gnathostoma spinigerum genome.</title>
        <authorList>
            <person name="Gonzalez-Bertolin B."/>
            <person name="Monzon S."/>
            <person name="Zaballos A."/>
            <person name="Jimenez P."/>
            <person name="Dekumyoy P."/>
            <person name="Varona S."/>
            <person name="Cuesta I."/>
            <person name="Sumanam S."/>
            <person name="Adisakwattana P."/>
            <person name="Gasser R.B."/>
            <person name="Hernandez-Gonzalez A."/>
            <person name="Young N.D."/>
            <person name="Perteguer M.J."/>
        </authorList>
    </citation>
    <scope>NUCLEOTIDE SEQUENCE [LARGE SCALE GENOMIC DNA]</scope>
    <source>
        <strain evidence="6">AL3</strain>
        <tissue evidence="6">Liver</tissue>
    </source>
</reference>
<evidence type="ECO:0000259" key="5">
    <source>
        <dbReference type="PROSITE" id="PS51730"/>
    </source>
</evidence>
<accession>A0ABD6E258</accession>
<comment type="caution">
    <text evidence="3">Lacks conserved residue(s) required for the propagation of feature annotation.</text>
</comment>
<protein>
    <recommendedName>
        <fullName evidence="3">Alpha-tubulin N-acetyltransferase</fullName>
        <shortName evidence="3">Alpha-TAT</shortName>
        <shortName evidence="3">TAT</shortName>
        <ecNumber evidence="3">2.3.1.108</ecNumber>
    </recommendedName>
    <alternativeName>
        <fullName evidence="3">Acetyltransferase mec-17 homolog</fullName>
    </alternativeName>
</protein>
<dbReference type="Proteomes" id="UP001608902">
    <property type="component" value="Unassembled WGS sequence"/>
</dbReference>
<evidence type="ECO:0000256" key="1">
    <source>
        <dbReference type="ARBA" id="ARBA00022679"/>
    </source>
</evidence>
<dbReference type="GO" id="GO:0070507">
    <property type="term" value="P:regulation of microtubule cytoskeleton organization"/>
    <property type="evidence" value="ECO:0007669"/>
    <property type="project" value="UniProtKB-UniRule"/>
</dbReference>
<evidence type="ECO:0000256" key="2">
    <source>
        <dbReference type="ARBA" id="ARBA00023315"/>
    </source>
</evidence>
<dbReference type="PANTHER" id="PTHR12327:SF1">
    <property type="entry name" value="ALPHA-TUBULIN N-ACETYLTRANSFERASE 2"/>
    <property type="match status" value="1"/>
</dbReference>
<feature type="compositionally biased region" description="Basic and acidic residues" evidence="4">
    <location>
        <begin position="251"/>
        <end position="261"/>
    </location>
</feature>
<evidence type="ECO:0000256" key="4">
    <source>
        <dbReference type="SAM" id="MobiDB-lite"/>
    </source>
</evidence>
<dbReference type="GO" id="GO:0048666">
    <property type="term" value="P:neuron development"/>
    <property type="evidence" value="ECO:0007669"/>
    <property type="project" value="UniProtKB-UniRule"/>
</dbReference>
<dbReference type="EC" id="2.3.1.108" evidence="3"/>
<dbReference type="Pfam" id="PF05301">
    <property type="entry name" value="Acetyltransf_16"/>
    <property type="match status" value="1"/>
</dbReference>
<comment type="similarity">
    <text evidence="3">Belongs to the acetyltransferase ATAT1 family.</text>
</comment>
<dbReference type="GO" id="GO:0019799">
    <property type="term" value="F:tubulin N-acetyltransferase activity"/>
    <property type="evidence" value="ECO:0007669"/>
    <property type="project" value="UniProtKB-UniRule"/>
</dbReference>
<dbReference type="InterPro" id="IPR038746">
    <property type="entry name" value="Atat"/>
</dbReference>
<organism evidence="6 7">
    <name type="scientific">Gnathostoma spinigerum</name>
    <dbReference type="NCBI Taxonomy" id="75299"/>
    <lineage>
        <taxon>Eukaryota</taxon>
        <taxon>Metazoa</taxon>
        <taxon>Ecdysozoa</taxon>
        <taxon>Nematoda</taxon>
        <taxon>Chromadorea</taxon>
        <taxon>Rhabditida</taxon>
        <taxon>Spirurina</taxon>
        <taxon>Gnathostomatomorpha</taxon>
        <taxon>Gnathostomatoidea</taxon>
        <taxon>Gnathostomatidae</taxon>
        <taxon>Gnathostoma</taxon>
    </lineage>
</organism>
<gene>
    <name evidence="6" type="ORF">AB6A40_000463</name>
</gene>
<evidence type="ECO:0000313" key="7">
    <source>
        <dbReference type="Proteomes" id="UP001608902"/>
    </source>
</evidence>
<name>A0ABD6E258_9BILA</name>
<evidence type="ECO:0000313" key="6">
    <source>
        <dbReference type="EMBL" id="MFH4973754.1"/>
    </source>
</evidence>
<evidence type="ECO:0000256" key="3">
    <source>
        <dbReference type="HAMAP-Rule" id="MF_03130"/>
    </source>
</evidence>
<keyword evidence="2 3" id="KW-0012">Acyltransferase</keyword>
<feature type="region of interest" description="Disordered" evidence="4">
    <location>
        <begin position="240"/>
        <end position="261"/>
    </location>
</feature>
<dbReference type="InterPro" id="IPR007965">
    <property type="entry name" value="GNAT_ATAT"/>
</dbReference>
<proteinExistence type="inferred from homology"/>
<keyword evidence="7" id="KW-1185">Reference proteome</keyword>
<dbReference type="AlphaFoldDB" id="A0ABD6E258"/>
<dbReference type="PANTHER" id="PTHR12327">
    <property type="entry name" value="ALPHA-TUBULIN N-ACETYLTRANSFERASE 1"/>
    <property type="match status" value="1"/>
</dbReference>
<sequence length="261" mass="30664">MEVNFDLSTIFGEQSIGRLNQEDLYRFHRRRFPEVANIIDRIGKLSAEARGMKRSVTSYERLLDADDHEVLYLQWQKHPNNDTESIIGGMLKIGYRTLYLFDKKLKSYQTKPLCILDFYVFDSMQKAGHGHALFEYMLEHEHWPVEKVAIDNPSEAFLNFLEKHYHLSEPIWQSTKFVVFEPLFSELEPADGHCEKNQHDTNGEEKYLLLKEMPKLRSQQLDTVSNILQDSNEIAVKKPNMDPETAQGRKNVRDFSHQTLW</sequence>
<feature type="binding site" evidence="3">
    <location>
        <begin position="118"/>
        <end position="131"/>
    </location>
    <ligand>
        <name>acetyl-CoA</name>
        <dbReference type="ChEBI" id="CHEBI:57288"/>
    </ligand>
</feature>
<dbReference type="EMBL" id="JBGFUD010000126">
    <property type="protein sequence ID" value="MFH4973754.1"/>
    <property type="molecule type" value="Genomic_DNA"/>
</dbReference>
<comment type="catalytic activity">
    <reaction evidence="3">
        <text>L-lysyl-[alpha-tubulin] + acetyl-CoA = N(6)-acetyl-L-lysyl-[alpha-tubulin] + CoA + H(+)</text>
        <dbReference type="Rhea" id="RHEA:15277"/>
        <dbReference type="Rhea" id="RHEA-COMP:11278"/>
        <dbReference type="Rhea" id="RHEA-COMP:11279"/>
        <dbReference type="ChEBI" id="CHEBI:15378"/>
        <dbReference type="ChEBI" id="CHEBI:29969"/>
        <dbReference type="ChEBI" id="CHEBI:57287"/>
        <dbReference type="ChEBI" id="CHEBI:57288"/>
        <dbReference type="ChEBI" id="CHEBI:61930"/>
        <dbReference type="EC" id="2.3.1.108"/>
    </reaction>
</comment>
<dbReference type="PROSITE" id="PS51730">
    <property type="entry name" value="GNAT_ATAT"/>
    <property type="match status" value="1"/>
</dbReference>
<feature type="domain" description="N-acetyltransferase" evidence="5">
    <location>
        <begin position="1"/>
        <end position="184"/>
    </location>
</feature>